<name>A0A8T1IJL5_9STRA</name>
<dbReference type="Gene3D" id="3.30.40.10">
    <property type="entry name" value="Zinc/RING finger domain, C3HC4 (zinc finger)"/>
    <property type="match status" value="1"/>
</dbReference>
<comment type="caution">
    <text evidence="10">The sequence shown here is derived from an EMBL/GenBank/DDBJ whole genome shotgun (WGS) entry which is preliminary data.</text>
</comment>
<dbReference type="GO" id="GO:0061630">
    <property type="term" value="F:ubiquitin protein ligase activity"/>
    <property type="evidence" value="ECO:0007669"/>
    <property type="project" value="InterPro"/>
</dbReference>
<dbReference type="Proteomes" id="UP000736787">
    <property type="component" value="Unassembled WGS sequence"/>
</dbReference>
<feature type="region of interest" description="Disordered" evidence="6">
    <location>
        <begin position="280"/>
        <end position="303"/>
    </location>
</feature>
<gene>
    <name evidence="8" type="ORF">PC117_g6283</name>
    <name evidence="9" type="ORF">PC118_g5832</name>
    <name evidence="10" type="ORF">PC129_g4605</name>
</gene>
<accession>A0A8T1IJL5</accession>
<evidence type="ECO:0000313" key="8">
    <source>
        <dbReference type="EMBL" id="KAG2948129.1"/>
    </source>
</evidence>
<dbReference type="InterPro" id="IPR017907">
    <property type="entry name" value="Znf_RING_CS"/>
</dbReference>
<evidence type="ECO:0000256" key="5">
    <source>
        <dbReference type="SAM" id="Coils"/>
    </source>
</evidence>
<sequence length="616" mass="68811">MDDDSRMSETSSVRNRGQRHASSLAGDLDAAGDAASLSASHIRPQLRCNACWEPILPDAQSAETCYRTSCGHLFCEKCAYKHFGQGRLQCPACNIDLSQARGGISETTIHGVADSKRTEAIWEEMMADPSSCFEHFQQALDFILFQLAQDSFRQEEIRRQQAEEQKAFQIQHGEKYIQLKNYTDQLEAELRETKSKMQALTTSNDELREAYKEKSRKCRNWEKMCKTLKAQPSTRQFPSPTRSTMGGIGMQHQDGGALVTQASQFNRPSMRPMGRPYAVDASTPSMRNSMTNMGRPETPRTIQRPNVGMFDRFARPQIGGTSRPSVQPLGGSRTRIVRPKTPIQASQRIGFLSKRPTFRKNLFSMHEVAQFAVSIENTPLMTKPIFSPGSAIQRAKPLFELSAAGGEIEYKRVKKPPTKMNPPATLGSAIPFDSETIFEARDCSSGMCLDSSGSQVDLTLLSLELADVKDLCTESTCTSIDGGHPEHGTEQLSRLKSQEATNSSIDSLLSSTPSRSLVSLTPLKAPPQISKWSNRSPMTRSAPRVAQRYQLRHPDDLIAEASERRRIADELLELESQRRRKVEELARIYKREKVAEVQGHKSSELMSQATYSCSMK</sequence>
<dbReference type="AlphaFoldDB" id="A0A8T1IJL5"/>
<feature type="compositionally biased region" description="Polar residues" evidence="6">
    <location>
        <begin position="282"/>
        <end position="292"/>
    </location>
</feature>
<evidence type="ECO:0000256" key="3">
    <source>
        <dbReference type="ARBA" id="ARBA00022833"/>
    </source>
</evidence>
<keyword evidence="3" id="KW-0862">Zinc</keyword>
<keyword evidence="5" id="KW-0175">Coiled coil</keyword>
<reference evidence="10" key="1">
    <citation type="submission" date="2018-05" db="EMBL/GenBank/DDBJ databases">
        <title>Effector identification in a new, highly contiguous assembly of the strawberry crown rot pathogen Phytophthora cactorum.</title>
        <authorList>
            <person name="Armitage A.D."/>
            <person name="Nellist C.F."/>
            <person name="Bates H."/>
            <person name="Vickerstaff R.J."/>
            <person name="Harrison R.J."/>
        </authorList>
    </citation>
    <scope>NUCLEOTIDE SEQUENCE</scope>
    <source>
        <strain evidence="8">4040</strain>
        <strain evidence="9">P415</strain>
        <strain evidence="10">P421</strain>
    </source>
</reference>
<dbReference type="PROSITE" id="PS00518">
    <property type="entry name" value="ZF_RING_1"/>
    <property type="match status" value="1"/>
</dbReference>
<dbReference type="EMBL" id="RCML01000123">
    <property type="protein sequence ID" value="KAG2990043.1"/>
    <property type="molecule type" value="Genomic_DNA"/>
</dbReference>
<keyword evidence="1" id="KW-0479">Metal-binding</keyword>
<evidence type="ECO:0000256" key="6">
    <source>
        <dbReference type="SAM" id="MobiDB-lite"/>
    </source>
</evidence>
<dbReference type="Proteomes" id="UP000697107">
    <property type="component" value="Unassembled WGS sequence"/>
</dbReference>
<dbReference type="InterPro" id="IPR013083">
    <property type="entry name" value="Znf_RING/FYVE/PHD"/>
</dbReference>
<dbReference type="InterPro" id="IPR042448">
    <property type="entry name" value="CCNB1IP1"/>
</dbReference>
<feature type="region of interest" description="Disordered" evidence="6">
    <location>
        <begin position="1"/>
        <end position="25"/>
    </location>
</feature>
<dbReference type="Pfam" id="PF14634">
    <property type="entry name" value="zf-RING_5"/>
    <property type="match status" value="1"/>
</dbReference>
<proteinExistence type="predicted"/>
<feature type="domain" description="RING-type" evidence="7">
    <location>
        <begin position="48"/>
        <end position="94"/>
    </location>
</feature>
<dbReference type="CDD" id="cd16449">
    <property type="entry name" value="RING-HC"/>
    <property type="match status" value="1"/>
</dbReference>
<dbReference type="EMBL" id="RCMV01000102">
    <property type="protein sequence ID" value="KAG3224737.1"/>
    <property type="molecule type" value="Genomic_DNA"/>
</dbReference>
<dbReference type="GO" id="GO:0008270">
    <property type="term" value="F:zinc ion binding"/>
    <property type="evidence" value="ECO:0007669"/>
    <property type="project" value="UniProtKB-KW"/>
</dbReference>
<dbReference type="Proteomes" id="UP000760860">
    <property type="component" value="Unassembled WGS sequence"/>
</dbReference>
<dbReference type="EMBL" id="RCMK01000118">
    <property type="protein sequence ID" value="KAG2948129.1"/>
    <property type="molecule type" value="Genomic_DNA"/>
</dbReference>
<evidence type="ECO:0000313" key="11">
    <source>
        <dbReference type="Proteomes" id="UP000760860"/>
    </source>
</evidence>
<organism evidence="10 11">
    <name type="scientific">Phytophthora cactorum</name>
    <dbReference type="NCBI Taxonomy" id="29920"/>
    <lineage>
        <taxon>Eukaryota</taxon>
        <taxon>Sar</taxon>
        <taxon>Stramenopiles</taxon>
        <taxon>Oomycota</taxon>
        <taxon>Peronosporomycetes</taxon>
        <taxon>Peronosporales</taxon>
        <taxon>Peronosporaceae</taxon>
        <taxon>Phytophthora</taxon>
    </lineage>
</organism>
<evidence type="ECO:0000259" key="7">
    <source>
        <dbReference type="PROSITE" id="PS50089"/>
    </source>
</evidence>
<evidence type="ECO:0000256" key="2">
    <source>
        <dbReference type="ARBA" id="ARBA00022771"/>
    </source>
</evidence>
<dbReference type="SUPFAM" id="SSF57850">
    <property type="entry name" value="RING/U-box"/>
    <property type="match status" value="1"/>
</dbReference>
<keyword evidence="2 4" id="KW-0863">Zinc-finger</keyword>
<dbReference type="VEuPathDB" id="FungiDB:PC110_g13048"/>
<dbReference type="InterPro" id="IPR001841">
    <property type="entry name" value="Znf_RING"/>
</dbReference>
<evidence type="ECO:0000256" key="4">
    <source>
        <dbReference type="PROSITE-ProRule" id="PRU00175"/>
    </source>
</evidence>
<dbReference type="PANTHER" id="PTHR14305:SF0">
    <property type="entry name" value="E3 UBIQUITIN-PROTEIN LIGASE CCNB1IP1"/>
    <property type="match status" value="1"/>
</dbReference>
<evidence type="ECO:0000313" key="9">
    <source>
        <dbReference type="EMBL" id="KAG2990043.1"/>
    </source>
</evidence>
<dbReference type="VEuPathDB" id="FungiDB:PC110_g13047"/>
<evidence type="ECO:0000256" key="1">
    <source>
        <dbReference type="ARBA" id="ARBA00022723"/>
    </source>
</evidence>
<dbReference type="PROSITE" id="PS50089">
    <property type="entry name" value="ZF_RING_2"/>
    <property type="match status" value="1"/>
</dbReference>
<dbReference type="GO" id="GO:0000795">
    <property type="term" value="C:synaptonemal complex"/>
    <property type="evidence" value="ECO:0007669"/>
    <property type="project" value="InterPro"/>
</dbReference>
<feature type="coiled-coil region" evidence="5">
    <location>
        <begin position="145"/>
        <end position="231"/>
    </location>
</feature>
<evidence type="ECO:0000313" key="10">
    <source>
        <dbReference type="EMBL" id="KAG3224737.1"/>
    </source>
</evidence>
<dbReference type="GO" id="GO:0007131">
    <property type="term" value="P:reciprocal meiotic recombination"/>
    <property type="evidence" value="ECO:0007669"/>
    <property type="project" value="InterPro"/>
</dbReference>
<protein>
    <recommendedName>
        <fullName evidence="7">RING-type domain-containing protein</fullName>
    </recommendedName>
</protein>
<dbReference type="PANTHER" id="PTHR14305">
    <property type="entry name" value="E3 UBIQUITIN-PROTEIN LIGASE CCNB1IP1"/>
    <property type="match status" value="1"/>
</dbReference>
<dbReference type="VEuPathDB" id="FungiDB:PC110_g13046"/>